<dbReference type="EMBL" id="FNAD01000019">
    <property type="protein sequence ID" value="SDE35479.1"/>
    <property type="molecule type" value="Genomic_DNA"/>
</dbReference>
<dbReference type="GO" id="GO:0046677">
    <property type="term" value="P:response to antibiotic"/>
    <property type="evidence" value="ECO:0007669"/>
    <property type="project" value="UniProtKB-KW"/>
</dbReference>
<feature type="domain" description="ABC transporter" evidence="6">
    <location>
        <begin position="21"/>
        <end position="63"/>
    </location>
</feature>
<organism evidence="7 8">
    <name type="scientific">Glycomyces harbinensis</name>
    <dbReference type="NCBI Taxonomy" id="58114"/>
    <lineage>
        <taxon>Bacteria</taxon>
        <taxon>Bacillati</taxon>
        <taxon>Actinomycetota</taxon>
        <taxon>Actinomycetes</taxon>
        <taxon>Glycomycetales</taxon>
        <taxon>Glycomycetaceae</taxon>
        <taxon>Glycomyces</taxon>
    </lineage>
</organism>
<dbReference type="AlphaFoldDB" id="A0A1G7C832"/>
<dbReference type="Pfam" id="PF00005">
    <property type="entry name" value="ABC_tran"/>
    <property type="match status" value="1"/>
</dbReference>
<dbReference type="PANTHER" id="PTHR42711">
    <property type="entry name" value="ABC TRANSPORTER ATP-BINDING PROTEIN"/>
    <property type="match status" value="1"/>
</dbReference>
<keyword evidence="4 7" id="KW-0067">ATP-binding</keyword>
<dbReference type="GO" id="GO:0016887">
    <property type="term" value="F:ATP hydrolysis activity"/>
    <property type="evidence" value="ECO:0007669"/>
    <property type="project" value="InterPro"/>
</dbReference>
<gene>
    <name evidence="7" type="ORF">SAMN05216270_11912</name>
</gene>
<evidence type="ECO:0000259" key="6">
    <source>
        <dbReference type="Pfam" id="PF00005"/>
    </source>
</evidence>
<name>A0A1G7C832_9ACTN</name>
<evidence type="ECO:0000313" key="8">
    <source>
        <dbReference type="Proteomes" id="UP000198949"/>
    </source>
</evidence>
<keyword evidence="2" id="KW-0813">Transport</keyword>
<evidence type="ECO:0000313" key="7">
    <source>
        <dbReference type="EMBL" id="SDE35479.1"/>
    </source>
</evidence>
<accession>A0A1G7C832</accession>
<evidence type="ECO:0000256" key="4">
    <source>
        <dbReference type="ARBA" id="ARBA00022840"/>
    </source>
</evidence>
<dbReference type="STRING" id="58114.SAMN05216270_11912"/>
<keyword evidence="8" id="KW-1185">Reference proteome</keyword>
<evidence type="ECO:0000256" key="5">
    <source>
        <dbReference type="ARBA" id="ARBA00023251"/>
    </source>
</evidence>
<dbReference type="GO" id="GO:0005524">
    <property type="term" value="F:ATP binding"/>
    <property type="evidence" value="ECO:0007669"/>
    <property type="project" value="UniProtKB-KW"/>
</dbReference>
<dbReference type="PANTHER" id="PTHR42711:SF16">
    <property type="entry name" value="ABC TRANSPORTER ATP-BINDING PROTEIN"/>
    <property type="match status" value="1"/>
</dbReference>
<dbReference type="Proteomes" id="UP000198949">
    <property type="component" value="Unassembled WGS sequence"/>
</dbReference>
<dbReference type="InterPro" id="IPR003439">
    <property type="entry name" value="ABC_transporter-like_ATP-bd"/>
</dbReference>
<reference evidence="8" key="1">
    <citation type="submission" date="2016-10" db="EMBL/GenBank/DDBJ databases">
        <authorList>
            <person name="Varghese N."/>
            <person name="Submissions S."/>
        </authorList>
    </citation>
    <scope>NUCLEOTIDE SEQUENCE [LARGE SCALE GENOMIC DNA]</scope>
    <source>
        <strain evidence="8">CGMCC 4.3516</strain>
    </source>
</reference>
<evidence type="ECO:0000256" key="2">
    <source>
        <dbReference type="ARBA" id="ARBA00022448"/>
    </source>
</evidence>
<keyword evidence="5" id="KW-0046">Antibiotic resistance</keyword>
<protein>
    <submittedName>
        <fullName evidence="7">ABC-2 type transport system ATP-binding protein</fullName>
    </submittedName>
</protein>
<dbReference type="Gene3D" id="3.40.50.300">
    <property type="entry name" value="P-loop containing nucleotide triphosphate hydrolases"/>
    <property type="match status" value="1"/>
</dbReference>
<sequence length="88" mass="9389">MSVIEVESLRKQYRDKVAVAEVSFTVDKGEIFGILGPNGAGKTTTVECVDGLRRPDAGTVRVLGLGEAYRRNLFARNPPGQASGLQGP</sequence>
<keyword evidence="3" id="KW-0547">Nucleotide-binding</keyword>
<evidence type="ECO:0000256" key="3">
    <source>
        <dbReference type="ARBA" id="ARBA00022741"/>
    </source>
</evidence>
<comment type="subcellular location">
    <subcellularLocation>
        <location evidence="1">Cell membrane</location>
        <topology evidence="1">Peripheral membrane protein</topology>
    </subcellularLocation>
</comment>
<proteinExistence type="predicted"/>
<dbReference type="GO" id="GO:0005886">
    <property type="term" value="C:plasma membrane"/>
    <property type="evidence" value="ECO:0007669"/>
    <property type="project" value="UniProtKB-SubCell"/>
</dbReference>
<dbReference type="SUPFAM" id="SSF52540">
    <property type="entry name" value="P-loop containing nucleoside triphosphate hydrolases"/>
    <property type="match status" value="1"/>
</dbReference>
<evidence type="ECO:0000256" key="1">
    <source>
        <dbReference type="ARBA" id="ARBA00004202"/>
    </source>
</evidence>
<dbReference type="InterPro" id="IPR050763">
    <property type="entry name" value="ABC_transporter_ATP-binding"/>
</dbReference>
<dbReference type="InterPro" id="IPR027417">
    <property type="entry name" value="P-loop_NTPase"/>
</dbReference>
<dbReference type="OrthoDB" id="9804819at2"/>